<proteinExistence type="predicted"/>
<dbReference type="GO" id="GO:0016740">
    <property type="term" value="F:transferase activity"/>
    <property type="evidence" value="ECO:0007669"/>
    <property type="project" value="UniProtKB-KW"/>
</dbReference>
<accession>A0A9D9E4G1</accession>
<dbReference type="EMBL" id="JADIMP010000040">
    <property type="protein sequence ID" value="MBO8441237.1"/>
    <property type="molecule type" value="Genomic_DNA"/>
</dbReference>
<dbReference type="InterPro" id="IPR058592">
    <property type="entry name" value="Gtf3_C"/>
</dbReference>
<dbReference type="AlphaFoldDB" id="A0A9D9E4G1"/>
<reference evidence="4" key="1">
    <citation type="submission" date="2020-10" db="EMBL/GenBank/DDBJ databases">
        <authorList>
            <person name="Gilroy R."/>
        </authorList>
    </citation>
    <scope>NUCLEOTIDE SEQUENCE</scope>
    <source>
        <strain evidence="4">C6-149</strain>
    </source>
</reference>
<evidence type="ECO:0000259" key="3">
    <source>
        <dbReference type="Pfam" id="PF26337"/>
    </source>
</evidence>
<dbReference type="Pfam" id="PF26334">
    <property type="entry name" value="Gtf3_N"/>
    <property type="match status" value="1"/>
</dbReference>
<dbReference type="Proteomes" id="UP000823614">
    <property type="component" value="Unassembled WGS sequence"/>
</dbReference>
<dbReference type="Gene3D" id="3.40.50.2000">
    <property type="entry name" value="Glycogen Phosphorylase B"/>
    <property type="match status" value="2"/>
</dbReference>
<protein>
    <submittedName>
        <fullName evidence="4">Sugar transferase</fullName>
    </submittedName>
</protein>
<reference evidence="4" key="2">
    <citation type="journal article" date="2021" name="PeerJ">
        <title>Extensive microbial diversity within the chicken gut microbiome revealed by metagenomics and culture.</title>
        <authorList>
            <person name="Gilroy R."/>
            <person name="Ravi A."/>
            <person name="Getino M."/>
            <person name="Pursley I."/>
            <person name="Horton D.L."/>
            <person name="Alikhan N.F."/>
            <person name="Baker D."/>
            <person name="Gharbi K."/>
            <person name="Hall N."/>
            <person name="Watson M."/>
            <person name="Adriaenssens E.M."/>
            <person name="Foster-Nyarko E."/>
            <person name="Jarju S."/>
            <person name="Secka A."/>
            <person name="Antonio M."/>
            <person name="Oren A."/>
            <person name="Chaudhuri R.R."/>
            <person name="La Ragione R."/>
            <person name="Hildebrand F."/>
            <person name="Pallen M.J."/>
        </authorList>
    </citation>
    <scope>NUCLEOTIDE SEQUENCE</scope>
    <source>
        <strain evidence="4">C6-149</strain>
    </source>
</reference>
<dbReference type="InterPro" id="IPR058591">
    <property type="entry name" value="Gtf3_N"/>
</dbReference>
<keyword evidence="1 4" id="KW-0808">Transferase</keyword>
<dbReference type="SUPFAM" id="SSF53756">
    <property type="entry name" value="UDP-Glycosyltransferase/glycogen phosphorylase"/>
    <property type="match status" value="1"/>
</dbReference>
<sequence length="339" mass="38943">MKKIVITSILNKNEKDAGPKAKNDDRTILVDYGFTPLNIVAQPNKLKKFIFAKSKLKKLIKENAADEYVIQYPLYSMIIIKELILAIRKYHVNAKIVILIHDIEFLRIRKEDRRYREKEKNMFNIVDALIVHNDAMKKYLEQQGIKTPMISQGVFDYLNNQELIKNKEYKKEVCFAGNLEKSLFLKKLELHSAKCNVYGLPKPEKFKQGVIYKGAFPADELPKYLEGDFGLIWDGSELKTNGGVYGEYTKFNSPHKASLYLSSGIPVIVWDKAGIASFIRKNNLGITVESIEKLDDILGKINSSDYMEMKTNAENYALRIRKGENVITAVKDCEKLLFK</sequence>
<name>A0A9D9E4G1_9LACO</name>
<feature type="domain" description="Glucosyltransferase 3-like C-terminal" evidence="3">
    <location>
        <begin position="173"/>
        <end position="332"/>
    </location>
</feature>
<feature type="domain" description="Glucosyltransferase 3-like N-terminal" evidence="2">
    <location>
        <begin position="3"/>
        <end position="153"/>
    </location>
</feature>
<dbReference type="Pfam" id="PF26337">
    <property type="entry name" value="Gtf3_C"/>
    <property type="match status" value="1"/>
</dbReference>
<evidence type="ECO:0000256" key="1">
    <source>
        <dbReference type="ARBA" id="ARBA00022679"/>
    </source>
</evidence>
<evidence type="ECO:0000313" key="5">
    <source>
        <dbReference type="Proteomes" id="UP000823614"/>
    </source>
</evidence>
<evidence type="ECO:0000259" key="2">
    <source>
        <dbReference type="Pfam" id="PF26334"/>
    </source>
</evidence>
<evidence type="ECO:0000313" key="4">
    <source>
        <dbReference type="EMBL" id="MBO8441237.1"/>
    </source>
</evidence>
<comment type="caution">
    <text evidence="4">The sequence shown here is derived from an EMBL/GenBank/DDBJ whole genome shotgun (WGS) entry which is preliminary data.</text>
</comment>
<organism evidence="4 5">
    <name type="scientific">Candidatus Gallilactobacillus intestinavium</name>
    <dbReference type="NCBI Taxonomy" id="2840838"/>
    <lineage>
        <taxon>Bacteria</taxon>
        <taxon>Bacillati</taxon>
        <taxon>Bacillota</taxon>
        <taxon>Bacilli</taxon>
        <taxon>Lactobacillales</taxon>
        <taxon>Lactobacillaceae</taxon>
        <taxon>Lactobacillaceae incertae sedis</taxon>
        <taxon>Candidatus Gallilactobacillus</taxon>
    </lineage>
</organism>
<dbReference type="PIRSF" id="PIRSF007023">
    <property type="entry name" value="UDP-Galf_transf"/>
    <property type="match status" value="1"/>
</dbReference>
<gene>
    <name evidence="4" type="ORF">IAA89_02185</name>
</gene>